<evidence type="ECO:0000313" key="3">
    <source>
        <dbReference type="Proteomes" id="UP000295518"/>
    </source>
</evidence>
<keyword evidence="3" id="KW-1185">Reference proteome</keyword>
<feature type="transmembrane region" description="Helical" evidence="1">
    <location>
        <begin position="70"/>
        <end position="92"/>
    </location>
</feature>
<accession>A0A4R6IDJ6</accession>
<keyword evidence="1" id="KW-0472">Membrane</keyword>
<protein>
    <submittedName>
        <fullName evidence="2">Uncharacterized protein</fullName>
    </submittedName>
</protein>
<proteinExistence type="predicted"/>
<evidence type="ECO:0000313" key="2">
    <source>
        <dbReference type="EMBL" id="TDO20340.1"/>
    </source>
</evidence>
<evidence type="ECO:0000256" key="1">
    <source>
        <dbReference type="SAM" id="Phobius"/>
    </source>
</evidence>
<keyword evidence="1" id="KW-1133">Transmembrane helix</keyword>
<feature type="transmembrane region" description="Helical" evidence="1">
    <location>
        <begin position="98"/>
        <end position="118"/>
    </location>
</feature>
<dbReference type="EMBL" id="SNWN01000011">
    <property type="protein sequence ID" value="TDO20340.1"/>
    <property type="molecule type" value="Genomic_DNA"/>
</dbReference>
<gene>
    <name evidence="2" type="ORF">EI74_0417</name>
</gene>
<comment type="caution">
    <text evidence="2">The sequence shown here is derived from an EMBL/GenBank/DDBJ whole genome shotgun (WGS) entry which is preliminary data.</text>
</comment>
<sequence>MNILFFIVSIVSSFIFFWFYIYITWINFYNPFKSKNSDKIIDHDDRYKQRNLIEFYTKRTVNLINLKYKLLWSISIAYFIIPISIPIIFIFSSNNMPIWIIVLMIVNWLLFEVVIMFFI</sequence>
<feature type="transmembrane region" description="Helical" evidence="1">
    <location>
        <begin position="6"/>
        <end position="29"/>
    </location>
</feature>
<organism evidence="2 3">
    <name type="scientific">Mycoplasma testudineum</name>
    <dbReference type="NCBI Taxonomy" id="244584"/>
    <lineage>
        <taxon>Bacteria</taxon>
        <taxon>Bacillati</taxon>
        <taxon>Mycoplasmatota</taxon>
        <taxon>Mollicutes</taxon>
        <taxon>Mycoplasmataceae</taxon>
        <taxon>Mycoplasma</taxon>
    </lineage>
</organism>
<name>A0A4R6IDJ6_9MOLU</name>
<keyword evidence="1" id="KW-0812">Transmembrane</keyword>
<dbReference type="AlphaFoldDB" id="A0A4R6IDJ6"/>
<dbReference type="Proteomes" id="UP000295518">
    <property type="component" value="Unassembled WGS sequence"/>
</dbReference>
<reference evidence="2 3" key="1">
    <citation type="submission" date="2019-03" db="EMBL/GenBank/DDBJ databases">
        <title>Genomic Encyclopedia of Archaeal and Bacterial Type Strains, Phase II (KMG-II): from individual species to whole genera.</title>
        <authorList>
            <person name="Goeker M."/>
        </authorList>
    </citation>
    <scope>NUCLEOTIDE SEQUENCE [LARGE SCALE GENOMIC DNA]</scope>
    <source>
        <strain evidence="2 3">ATCC 700618</strain>
    </source>
</reference>